<organism evidence="4">
    <name type="scientific">Angiostrongylus costaricensis</name>
    <name type="common">Nematode worm</name>
    <dbReference type="NCBI Taxonomy" id="334426"/>
    <lineage>
        <taxon>Eukaryota</taxon>
        <taxon>Metazoa</taxon>
        <taxon>Ecdysozoa</taxon>
        <taxon>Nematoda</taxon>
        <taxon>Chromadorea</taxon>
        <taxon>Rhabditida</taxon>
        <taxon>Rhabditina</taxon>
        <taxon>Rhabditomorpha</taxon>
        <taxon>Strongyloidea</taxon>
        <taxon>Metastrongylidae</taxon>
        <taxon>Angiostrongylus</taxon>
    </lineage>
</organism>
<evidence type="ECO:0000313" key="2">
    <source>
        <dbReference type="EMBL" id="VDM62910.1"/>
    </source>
</evidence>
<evidence type="ECO:0000313" key="3">
    <source>
        <dbReference type="Proteomes" id="UP000267027"/>
    </source>
</evidence>
<dbReference type="STRING" id="334426.A0A0R3PY62"/>
<dbReference type="OrthoDB" id="310853at2759"/>
<dbReference type="PANTHER" id="PTHR22940:SF4">
    <property type="entry name" value="PROTEIN TIMELESS HOMOLOG"/>
    <property type="match status" value="1"/>
</dbReference>
<evidence type="ECO:0000313" key="4">
    <source>
        <dbReference type="WBParaSite" id="ACOC_0001132401-mRNA-1"/>
    </source>
</evidence>
<dbReference type="PANTHER" id="PTHR22940">
    <property type="entry name" value="TIMEOUT/TIMELESS-2"/>
    <property type="match status" value="1"/>
</dbReference>
<proteinExistence type="predicted"/>
<keyword evidence="3" id="KW-1185">Reference proteome</keyword>
<name>A0A0R3PY62_ANGCS</name>
<dbReference type="GO" id="GO:0000076">
    <property type="term" value="P:DNA replication checkpoint signaling"/>
    <property type="evidence" value="ECO:0007669"/>
    <property type="project" value="TreeGrafter"/>
</dbReference>
<dbReference type="WBParaSite" id="ACOC_0001132401-mRNA-1">
    <property type="protein sequence ID" value="ACOC_0001132401-mRNA-1"/>
    <property type="gene ID" value="ACOC_0001132401"/>
</dbReference>
<reference evidence="4" key="1">
    <citation type="submission" date="2017-02" db="UniProtKB">
        <authorList>
            <consortium name="WormBaseParasite"/>
        </authorList>
    </citation>
    <scope>IDENTIFICATION</scope>
</reference>
<dbReference type="GO" id="GO:0006281">
    <property type="term" value="P:DNA repair"/>
    <property type="evidence" value="ECO:0007669"/>
    <property type="project" value="TreeGrafter"/>
</dbReference>
<feature type="compositionally biased region" description="Polar residues" evidence="1">
    <location>
        <begin position="528"/>
        <end position="543"/>
    </location>
</feature>
<gene>
    <name evidence="2" type="ORF">ACOC_LOCUS11325</name>
</gene>
<dbReference type="EMBL" id="UYYA01004667">
    <property type="protein sequence ID" value="VDM62910.1"/>
    <property type="molecule type" value="Genomic_DNA"/>
</dbReference>
<sequence>MYIYIYMFLWEDRLEEDRLVMERIIRVHRFSTFLNFWFFIMDGNKSVFGLRYTKASQAKERDFHLSILSIFALILAEHVAGRQRTTTEKEKAEEELRQVVATEKTICWSPGRSIMLIPFFVLISANICRSVFGSIGFRPIKSLGEVTFLDERKNKKVTAKNRRPFEGKLKTHTSSMDLRIKLKLLVEEILSSCFNRLMKSTKELVYSDLHFFLLMRFLLEYNRLSGRASSEVSACLSIEAFHHVQVQISNYLESAVTMKKEAKQFGLRTQYSLSVYKELILFLQHLIENGSLDEKDLAHRTSYHILIVEEYREMGLAMIRKFSVTFLSKTYLSELILSTHHYLQLLQNAVKLGQLNTVKKRSKIRRRIARGKKSPLPALVDNLSSEELSIKWSCITNELKDIILGNLECSPDQTPVNSLLDVREEQHQYVTCRRRNPPKRQLNREQRIITPRVCSAEIRRKKSVLIVICSLFRKFAMLKVQRALRESRTKDAMGLYRSSRELWPADGIFGDPDSSVEEQLDEIHPARGTNQPVVQRSPTLKKTSQPRRGGKPLGGGLIFITYYFRYVFLLNDFATNSVELNKALVKLLHRIAFNLDMPSRLFQLSLFRIFAQVRTYFKGIPKDDMRRNPLFELFNFGHHLLKKSVFFSCYGILEDKLAPEILFWKGPKECYEIQNGYGTYETGKRTTITPNLSRACTRKQIYKKLKEFALDPLGARANKDNEGEEFSRRRILKQINYQGIIYEKKKSVEKKPRRQVERELKAFGVTITPRSKSEPTKLVKHPHEYFLLNVNLCEYRHYQGILMTRRETGETKDLHGVVVSVLLPGKERYYPFRGVTRSAPHHAGPSFRLSLSGIDLRCPNRQRTQLS</sequence>
<protein>
    <submittedName>
        <fullName evidence="4">TIMELESS_C domain-containing protein</fullName>
    </submittedName>
</protein>
<dbReference type="Proteomes" id="UP000267027">
    <property type="component" value="Unassembled WGS sequence"/>
</dbReference>
<reference evidence="2 3" key="2">
    <citation type="submission" date="2018-11" db="EMBL/GenBank/DDBJ databases">
        <authorList>
            <consortium name="Pathogen Informatics"/>
        </authorList>
    </citation>
    <scope>NUCLEOTIDE SEQUENCE [LARGE SCALE GENOMIC DNA]</scope>
    <source>
        <strain evidence="2 3">Costa Rica</strain>
    </source>
</reference>
<dbReference type="InterPro" id="IPR044998">
    <property type="entry name" value="Timeless"/>
</dbReference>
<accession>A0A0R3PY62</accession>
<dbReference type="GO" id="GO:0003677">
    <property type="term" value="F:DNA binding"/>
    <property type="evidence" value="ECO:0007669"/>
    <property type="project" value="TreeGrafter"/>
</dbReference>
<evidence type="ECO:0000256" key="1">
    <source>
        <dbReference type="SAM" id="MobiDB-lite"/>
    </source>
</evidence>
<dbReference type="OMA" id="MFLRGYI"/>
<dbReference type="GO" id="GO:0043111">
    <property type="term" value="P:replication fork arrest"/>
    <property type="evidence" value="ECO:0007669"/>
    <property type="project" value="TreeGrafter"/>
</dbReference>
<dbReference type="GO" id="GO:0031298">
    <property type="term" value="C:replication fork protection complex"/>
    <property type="evidence" value="ECO:0007669"/>
    <property type="project" value="TreeGrafter"/>
</dbReference>
<feature type="region of interest" description="Disordered" evidence="1">
    <location>
        <begin position="525"/>
        <end position="549"/>
    </location>
</feature>
<dbReference type="AlphaFoldDB" id="A0A0R3PY62"/>